<sequence length="116" mass="13652">MDNKVFHYSVVADLPRMMWKNRAQGSPKPKVICYSVKDQPYPASCRGYLSTEPTLDPNEWAQYDAFRALPIREVNIQTDDDAQNIKRDIIYVCCAPIWEDTYFLNYKHRGMKGWQK</sequence>
<dbReference type="AlphaFoldDB" id="G7E5T0"/>
<gene>
    <name evidence="1" type="primary">Mo04873</name>
    <name evidence="1" type="ORF">E5Q_04873</name>
</gene>
<organism evidence="1 2">
    <name type="scientific">Mixia osmundae (strain CBS 9802 / IAM 14324 / JCM 22182 / KY 12970)</name>
    <dbReference type="NCBI Taxonomy" id="764103"/>
    <lineage>
        <taxon>Eukaryota</taxon>
        <taxon>Fungi</taxon>
        <taxon>Dikarya</taxon>
        <taxon>Basidiomycota</taxon>
        <taxon>Pucciniomycotina</taxon>
        <taxon>Mixiomycetes</taxon>
        <taxon>Mixiales</taxon>
        <taxon>Mixiaceae</taxon>
        <taxon>Mixia</taxon>
    </lineage>
</organism>
<proteinExistence type="predicted"/>
<protein>
    <submittedName>
        <fullName evidence="1">Uncharacterized protein</fullName>
    </submittedName>
</protein>
<name>G7E5T0_MIXOS</name>
<dbReference type="HOGENOM" id="CLU_2097426_0_0_1"/>
<reference evidence="1 2" key="2">
    <citation type="journal article" date="2012" name="Open Biol.">
        <title>Characteristics of nucleosomes and linker DNA regions on the genome of the basidiomycete Mixia osmundae revealed by mono- and dinucleosome mapping.</title>
        <authorList>
            <person name="Nishida H."/>
            <person name="Kondo S."/>
            <person name="Matsumoto T."/>
            <person name="Suzuki Y."/>
            <person name="Yoshikawa H."/>
            <person name="Taylor T.D."/>
            <person name="Sugiyama J."/>
        </authorList>
    </citation>
    <scope>NUCLEOTIDE SEQUENCE [LARGE SCALE GENOMIC DNA]</scope>
    <source>
        <strain evidence="2">CBS 9802 / IAM 14324 / JCM 22182 / KY 12970</strain>
    </source>
</reference>
<evidence type="ECO:0000313" key="2">
    <source>
        <dbReference type="Proteomes" id="UP000009131"/>
    </source>
</evidence>
<dbReference type="Proteomes" id="UP000009131">
    <property type="component" value="Unassembled WGS sequence"/>
</dbReference>
<keyword evidence="2" id="KW-1185">Reference proteome</keyword>
<reference evidence="1 2" key="1">
    <citation type="journal article" date="2011" name="J. Gen. Appl. Microbiol.">
        <title>Draft genome sequencing of the enigmatic basidiomycete Mixia osmundae.</title>
        <authorList>
            <person name="Nishida H."/>
            <person name="Nagatsuka Y."/>
            <person name="Sugiyama J."/>
        </authorList>
    </citation>
    <scope>NUCLEOTIDE SEQUENCE [LARGE SCALE GENOMIC DNA]</scope>
    <source>
        <strain evidence="2">CBS 9802 / IAM 14324 / JCM 22182 / KY 12970</strain>
    </source>
</reference>
<dbReference type="InParanoid" id="G7E5T0"/>
<comment type="caution">
    <text evidence="1">The sequence shown here is derived from an EMBL/GenBank/DDBJ whole genome shotgun (WGS) entry which is preliminary data.</text>
</comment>
<evidence type="ECO:0000313" key="1">
    <source>
        <dbReference type="EMBL" id="GAA98190.1"/>
    </source>
</evidence>
<dbReference type="EMBL" id="BABT02000150">
    <property type="protein sequence ID" value="GAA98190.1"/>
    <property type="molecule type" value="Genomic_DNA"/>
</dbReference>
<accession>G7E5T0</accession>